<proteinExistence type="predicted"/>
<accession>A0A1C2DSC9</accession>
<dbReference type="InterPro" id="IPR021293">
    <property type="entry name" value="DUF2865"/>
</dbReference>
<evidence type="ECO:0000256" key="2">
    <source>
        <dbReference type="SAM" id="MobiDB-lite"/>
    </source>
</evidence>
<name>A0A1C2DSC9_9HYPH</name>
<comment type="caution">
    <text evidence="3">The sequence shown here is derived from an EMBL/GenBank/DDBJ whole genome shotgun (WGS) entry which is preliminary data.</text>
</comment>
<gene>
    <name evidence="3" type="ORF">QV13_12980</name>
</gene>
<evidence type="ECO:0000313" key="4">
    <source>
        <dbReference type="Proteomes" id="UP000094412"/>
    </source>
</evidence>
<sequence length="372" mass="38758">MTGAHRGPRFALTLLCGVLLALVLVTQAEAASRICRQLKAELAALHKGGGASEQRRYDAAIARQNGELAKARAQARDAGCGFSFFGSGISQCAALNAAIDRMNANLDTLQRKRARMAGASPRRDRGRITAALEANDCNGTQAAEKRDSGDDASDEEEADSGAPGLEAVLDPGFVAAPRGEVRTLCVRTCDGYFFPMSNAATASDFQRDQSRCEASCPGTQIQVFYTRGVGDDAAVMTSSATGRPYSELPTAFLYKKPGQPIPQGCGCNAAQNFNIVAGNPPAGAPATGAQASSPFLPVPAAKPDPADDPETLANAAGGLDVETMRQLVKKPDPSPVSALPPEQRKVRVVGPTFLPDPGAAIDLRAPARKPAP</sequence>
<dbReference type="STRING" id="1566387.QV13_12980"/>
<evidence type="ECO:0000313" key="3">
    <source>
        <dbReference type="EMBL" id="OCX17659.1"/>
    </source>
</evidence>
<reference evidence="3 4" key="1">
    <citation type="submission" date="2016-08" db="EMBL/GenBank/DDBJ databases">
        <title>Whole genome sequence of Mesorhizobium sp. strain UASWS1009 isolated from industrial sewage.</title>
        <authorList>
            <person name="Crovadore J."/>
            <person name="Calmin G."/>
            <person name="Chablais R."/>
            <person name="Cochard B."/>
            <person name="Lefort F."/>
        </authorList>
    </citation>
    <scope>NUCLEOTIDE SEQUENCE [LARGE SCALE GENOMIC DNA]</scope>
    <source>
        <strain evidence="3 4">UASWS1009</strain>
    </source>
</reference>
<keyword evidence="1" id="KW-0175">Coiled coil</keyword>
<evidence type="ECO:0008006" key="5">
    <source>
        <dbReference type="Google" id="ProtNLM"/>
    </source>
</evidence>
<protein>
    <recommendedName>
        <fullName evidence="5">DUF2865 domain-containing protein</fullName>
    </recommendedName>
</protein>
<dbReference type="EMBL" id="MDEO01000032">
    <property type="protein sequence ID" value="OCX17659.1"/>
    <property type="molecule type" value="Genomic_DNA"/>
</dbReference>
<keyword evidence="4" id="KW-1185">Reference proteome</keyword>
<evidence type="ECO:0000256" key="1">
    <source>
        <dbReference type="SAM" id="Coils"/>
    </source>
</evidence>
<feature type="region of interest" description="Disordered" evidence="2">
    <location>
        <begin position="133"/>
        <end position="166"/>
    </location>
</feature>
<organism evidence="3 4">
    <name type="scientific">Mesorhizobium hungaricum</name>
    <dbReference type="NCBI Taxonomy" id="1566387"/>
    <lineage>
        <taxon>Bacteria</taxon>
        <taxon>Pseudomonadati</taxon>
        <taxon>Pseudomonadota</taxon>
        <taxon>Alphaproteobacteria</taxon>
        <taxon>Hyphomicrobiales</taxon>
        <taxon>Phyllobacteriaceae</taxon>
        <taxon>Mesorhizobium</taxon>
    </lineage>
</organism>
<dbReference type="Pfam" id="PF11064">
    <property type="entry name" value="DUF2865"/>
    <property type="match status" value="1"/>
</dbReference>
<dbReference type="Proteomes" id="UP000094412">
    <property type="component" value="Unassembled WGS sequence"/>
</dbReference>
<feature type="region of interest" description="Disordered" evidence="2">
    <location>
        <begin position="330"/>
        <end position="372"/>
    </location>
</feature>
<feature type="compositionally biased region" description="Acidic residues" evidence="2">
    <location>
        <begin position="150"/>
        <end position="159"/>
    </location>
</feature>
<feature type="coiled-coil region" evidence="1">
    <location>
        <begin position="92"/>
        <end position="119"/>
    </location>
</feature>
<dbReference type="AlphaFoldDB" id="A0A1C2DSC9"/>
<dbReference type="OrthoDB" id="7850882at2"/>